<comment type="caution">
    <text evidence="11">The sequence shown here is derived from an EMBL/GenBank/DDBJ whole genome shotgun (WGS) entry which is preliminary data.</text>
</comment>
<evidence type="ECO:0000256" key="8">
    <source>
        <dbReference type="RuleBase" id="RU003345"/>
    </source>
</evidence>
<organism evidence="11 12">
    <name type="scientific">Pedosphaera parvula (strain Ellin514)</name>
    <dbReference type="NCBI Taxonomy" id="320771"/>
    <lineage>
        <taxon>Bacteria</taxon>
        <taxon>Pseudomonadati</taxon>
        <taxon>Verrucomicrobiota</taxon>
        <taxon>Pedosphaerae</taxon>
        <taxon>Pedosphaerales</taxon>
        <taxon>Pedosphaeraceae</taxon>
        <taxon>Pedosphaera</taxon>
    </lineage>
</organism>
<evidence type="ECO:0000256" key="6">
    <source>
        <dbReference type="PIRSR" id="PIRSR000197-1"/>
    </source>
</evidence>
<dbReference type="InterPro" id="IPR016160">
    <property type="entry name" value="Ald_DH_CS_CYS"/>
</dbReference>
<dbReference type="SUPFAM" id="SSF51730">
    <property type="entry name" value="FAD-linked oxidoreductase"/>
    <property type="match status" value="1"/>
</dbReference>
<evidence type="ECO:0000313" key="12">
    <source>
        <dbReference type="Proteomes" id="UP000003688"/>
    </source>
</evidence>
<evidence type="ECO:0000259" key="9">
    <source>
        <dbReference type="Pfam" id="PF00171"/>
    </source>
</evidence>
<dbReference type="Gene3D" id="3.20.20.220">
    <property type="match status" value="1"/>
</dbReference>
<comment type="catalytic activity">
    <reaction evidence="5">
        <text>L-glutamate 5-semialdehyde + NAD(+) + H2O = L-glutamate + NADH + 2 H(+)</text>
        <dbReference type="Rhea" id="RHEA:30235"/>
        <dbReference type="ChEBI" id="CHEBI:15377"/>
        <dbReference type="ChEBI" id="CHEBI:15378"/>
        <dbReference type="ChEBI" id="CHEBI:29985"/>
        <dbReference type="ChEBI" id="CHEBI:57540"/>
        <dbReference type="ChEBI" id="CHEBI:57945"/>
        <dbReference type="ChEBI" id="CHEBI:58066"/>
        <dbReference type="EC" id="1.2.1.88"/>
    </reaction>
</comment>
<dbReference type="RefSeq" id="WP_007415355.1">
    <property type="nucleotide sequence ID" value="NZ_ABOX02000015.1"/>
</dbReference>
<dbReference type="STRING" id="320771.Cflav_PD6230"/>
<dbReference type="InterPro" id="IPR016163">
    <property type="entry name" value="Ald_DH_C"/>
</dbReference>
<dbReference type="PIRSF" id="PIRSF000197">
    <property type="entry name" value="Bifunct_PutA"/>
    <property type="match status" value="1"/>
</dbReference>
<dbReference type="GO" id="GO:0003700">
    <property type="term" value="F:DNA-binding transcription factor activity"/>
    <property type="evidence" value="ECO:0007669"/>
    <property type="project" value="InterPro"/>
</dbReference>
<reference evidence="11 12" key="1">
    <citation type="journal article" date="2011" name="J. Bacteriol.">
        <title>Genome sequence of 'Pedosphaera parvula' Ellin514, an aerobic Verrucomicrobial isolate from pasture soil.</title>
        <authorList>
            <person name="Kant R."/>
            <person name="van Passel M.W."/>
            <person name="Sangwan P."/>
            <person name="Palva A."/>
            <person name="Lucas S."/>
            <person name="Copeland A."/>
            <person name="Lapidus A."/>
            <person name="Glavina Del Rio T."/>
            <person name="Dalin E."/>
            <person name="Tice H."/>
            <person name="Bruce D."/>
            <person name="Goodwin L."/>
            <person name="Pitluck S."/>
            <person name="Chertkov O."/>
            <person name="Larimer F.W."/>
            <person name="Land M.L."/>
            <person name="Hauser L."/>
            <person name="Brettin T.S."/>
            <person name="Detter J.C."/>
            <person name="Han S."/>
            <person name="de Vos W.M."/>
            <person name="Janssen P.H."/>
            <person name="Smidt H."/>
        </authorList>
    </citation>
    <scope>NUCLEOTIDE SEQUENCE [LARGE SCALE GENOMIC DNA]</scope>
    <source>
        <strain evidence="11 12">Ellin514</strain>
    </source>
</reference>
<evidence type="ECO:0000256" key="2">
    <source>
        <dbReference type="ARBA" id="ARBA00012884"/>
    </source>
</evidence>
<dbReference type="EMBL" id="ABOX02000015">
    <property type="protein sequence ID" value="EEF60639.1"/>
    <property type="molecule type" value="Genomic_DNA"/>
</dbReference>
<dbReference type="PROSITE" id="PS00687">
    <property type="entry name" value="ALDEHYDE_DEHYDR_GLU"/>
    <property type="match status" value="1"/>
</dbReference>
<dbReference type="GO" id="GO:0009898">
    <property type="term" value="C:cytoplasmic side of plasma membrane"/>
    <property type="evidence" value="ECO:0007669"/>
    <property type="project" value="TreeGrafter"/>
</dbReference>
<feature type="active site" evidence="6">
    <location>
        <position position="811"/>
    </location>
</feature>
<dbReference type="Pfam" id="PF00171">
    <property type="entry name" value="Aldedh"/>
    <property type="match status" value="1"/>
</dbReference>
<proteinExistence type="inferred from homology"/>
<dbReference type="Gene3D" id="3.40.605.10">
    <property type="entry name" value="Aldehyde Dehydrogenase, Chain A, domain 1"/>
    <property type="match status" value="1"/>
</dbReference>
<dbReference type="InterPro" id="IPR016161">
    <property type="entry name" value="Ald_DH/histidinol_DH"/>
</dbReference>
<dbReference type="PANTHER" id="PTHR42862">
    <property type="entry name" value="DELTA-1-PYRROLINE-5-CARBOXYLATE DEHYDROGENASE 1, ISOFORM A-RELATED"/>
    <property type="match status" value="1"/>
</dbReference>
<dbReference type="InterPro" id="IPR015590">
    <property type="entry name" value="Aldehyde_DH_dom"/>
</dbReference>
<dbReference type="FunFam" id="3.40.309.10:FF:000005">
    <property type="entry name" value="1-pyrroline-5-carboxylate dehydrogenase 1"/>
    <property type="match status" value="1"/>
</dbReference>
<dbReference type="InterPro" id="IPR050485">
    <property type="entry name" value="Proline_metab_enzyme"/>
</dbReference>
<gene>
    <name evidence="11" type="ORF">Cflav_PD6230</name>
</gene>
<evidence type="ECO:0000256" key="1">
    <source>
        <dbReference type="ARBA" id="ARBA00004786"/>
    </source>
</evidence>
<feature type="domain" description="Aldehyde dehydrogenase" evidence="9">
    <location>
        <begin position="562"/>
        <end position="1001"/>
    </location>
</feature>
<sequence length="1219" mass="135628">MNLQSEMQVPLLDQLMDGFDSDKPAKYPLTVRKALFLARRLQERATELQTPSEKRQQAELDRMLQTPSDKATLAQITDQAFRTNDPHRAVEHLIHILDVQGVPRFFSSWDRTLMRGFQSFGGYLPGVALPLVKEHMQKETANVILPGEKEMLTRHLSERTHEGVRMNVNFLGEAILSEAEAERRLQQYLISLQWPEIEVVSIKISTLYSQISPLARELTVARLCDRLERLFLTAQRARFMRLDGEQVPKFVYLDMEEYRDKELTAEAFMRTLDRPGLKQVRAGIALQSYVPDSFRTLQHIQEWARRRVAAGGGRVTVRLVKGANMESERAEASQRGWPQAPYKSKVETDANYKRMLHEMMKPENLAAMNVGVASHNLFDLAYALVLTQENNAFDRVQFEMLEGMANQQRRALFELTSKLLLYAPACKKENFINAIGYLIRRLDENTGPENFLRHAFKIKVGSPEWQKLEQGFLASFDAMAATSEAPRRTQNRNLPPLEPSAAVARGWQLLQNEPDTDFVLPENGKWGEAIIAKWQPLFGEKATRIPLVVAGEELFEGRPMRECLDPSRPGIIVGRYLQATDADVARAVESAAADPDGWRKLSAEARFEILGRVAQELRRGRADLMGVALANGGKTLAESDPEVSEAVDFLEFYRSTARWWQEMPTTRARGKGVVVVVSPWNFPIAIPCGGVAAALAAGNTVILKPASDTVLVAWELCQCFWRAGVSKNALQFVPCSGGKEGRKLVNHPQVNAVILTGGTATALGMLRDNPRLTLFAETGGKDATIVTAVSDRDQAIKHILHSAFSHAGQKCSATSLLLLQDEVYDDPAFRRGLCEAVESMKVGSAWELDTKMGPLIRPPSGDLETALKVLEPGEEWALMPQPIEGNPNLWTPGIKYGVSPGSFTHMTEFFGPVLAVMRFKTLSEAVALVNQTGYGLTSGLESLDEREWDYWKEHIHAGNLYINRVTTGAIVLRQPFGGMGKSVFGPGMKAGGPNYVAQLMNFSDAGGGETEAAPSRSTLAGICEGLRTSKASGADEIIATVMSYDRSYREEFGKAHDHFKLVGQDNFRRYLPVRNTRIRVHPADTMFELFARACAAHAAGSQVTVSVPPGLDSADVSLLEELTELWAGAIEFVEESDEELVQAIRERQAERLRYAAPERVPVAVLEAARETGSCVVSVPVSSEGRLELLWYLHEQSLSIDYHRYGNLGSRVNEPRAEVL</sequence>
<evidence type="ECO:0000259" key="10">
    <source>
        <dbReference type="Pfam" id="PF01619"/>
    </source>
</evidence>
<dbReference type="GO" id="GO:0004657">
    <property type="term" value="F:proline dehydrogenase activity"/>
    <property type="evidence" value="ECO:0007669"/>
    <property type="project" value="InterPro"/>
</dbReference>
<comment type="similarity">
    <text evidence="8">Belongs to the aldehyde dehydrogenase family.</text>
</comment>
<accession>B9XHR1</accession>
<dbReference type="Proteomes" id="UP000003688">
    <property type="component" value="Unassembled WGS sequence"/>
</dbReference>
<dbReference type="GO" id="GO:0010133">
    <property type="term" value="P:L-proline catabolic process to L-glutamate"/>
    <property type="evidence" value="ECO:0007669"/>
    <property type="project" value="InterPro"/>
</dbReference>
<dbReference type="InterPro" id="IPR029510">
    <property type="entry name" value="Ald_DH_CS_GLU"/>
</dbReference>
<dbReference type="Gene3D" id="3.40.309.10">
    <property type="entry name" value="Aldehyde Dehydrogenase, Chain A, domain 2"/>
    <property type="match status" value="1"/>
</dbReference>
<protein>
    <recommendedName>
        <fullName evidence="2">L-glutamate gamma-semialdehyde dehydrogenase</fullName>
        <ecNumber evidence="2">1.2.1.88</ecNumber>
    </recommendedName>
</protein>
<comment type="pathway">
    <text evidence="1">Amino-acid degradation; L-proline degradation into L-glutamate; L-glutamate from L-proline: step 2/2.</text>
</comment>
<dbReference type="InterPro" id="IPR029041">
    <property type="entry name" value="FAD-linked_oxidoreductase-like"/>
</dbReference>
<evidence type="ECO:0000256" key="7">
    <source>
        <dbReference type="PROSITE-ProRule" id="PRU10007"/>
    </source>
</evidence>
<evidence type="ECO:0000256" key="3">
    <source>
        <dbReference type="ARBA" id="ARBA00023002"/>
    </source>
</evidence>
<dbReference type="SUPFAM" id="SSF53720">
    <property type="entry name" value="ALDH-like"/>
    <property type="match status" value="1"/>
</dbReference>
<feature type="domain" description="Proline dehydrogenase" evidence="10">
    <location>
        <begin position="154"/>
        <end position="454"/>
    </location>
</feature>
<dbReference type="InterPro" id="IPR025703">
    <property type="entry name" value="Bifunct_PutA"/>
</dbReference>
<keyword evidence="4" id="KW-0520">NAD</keyword>
<dbReference type="CDD" id="cd07125">
    <property type="entry name" value="ALDH_PutA-P5CDH"/>
    <property type="match status" value="1"/>
</dbReference>
<name>B9XHR1_PEDPL</name>
<dbReference type="AlphaFoldDB" id="B9XHR1"/>
<keyword evidence="12" id="KW-1185">Reference proteome</keyword>
<dbReference type="InterPro" id="IPR002872">
    <property type="entry name" value="Proline_DH_dom"/>
</dbReference>
<keyword evidence="3 8" id="KW-0560">Oxidoreductase</keyword>
<dbReference type="PROSITE" id="PS00070">
    <property type="entry name" value="ALDEHYDE_DEHYDR_CYS"/>
    <property type="match status" value="1"/>
</dbReference>
<dbReference type="EC" id="1.2.1.88" evidence="2"/>
<evidence type="ECO:0000256" key="5">
    <source>
        <dbReference type="ARBA" id="ARBA00048142"/>
    </source>
</evidence>
<feature type="active site" evidence="6 7">
    <location>
        <position position="777"/>
    </location>
</feature>
<evidence type="ECO:0000313" key="11">
    <source>
        <dbReference type="EMBL" id="EEF60639.1"/>
    </source>
</evidence>
<evidence type="ECO:0000256" key="4">
    <source>
        <dbReference type="ARBA" id="ARBA00023027"/>
    </source>
</evidence>
<dbReference type="Pfam" id="PF01619">
    <property type="entry name" value="Pro_dh"/>
    <property type="match status" value="1"/>
</dbReference>
<dbReference type="PANTHER" id="PTHR42862:SF1">
    <property type="entry name" value="DELTA-1-PYRROLINE-5-CARBOXYLATE DEHYDROGENASE 2, ISOFORM A-RELATED"/>
    <property type="match status" value="1"/>
</dbReference>
<dbReference type="GO" id="GO:0003842">
    <property type="term" value="F:L-glutamate gamma-semialdehyde dehydrogenase activity"/>
    <property type="evidence" value="ECO:0007669"/>
    <property type="project" value="UniProtKB-EC"/>
</dbReference>
<dbReference type="InterPro" id="IPR016162">
    <property type="entry name" value="Ald_DH_N"/>
</dbReference>